<keyword evidence="2" id="KW-0808">Transferase</keyword>
<evidence type="ECO:0000256" key="1">
    <source>
        <dbReference type="ARBA" id="ARBA00022676"/>
    </source>
</evidence>
<keyword evidence="1" id="KW-0328">Glycosyltransferase</keyword>
<evidence type="ECO:0000256" key="2">
    <source>
        <dbReference type="ARBA" id="ARBA00022679"/>
    </source>
</evidence>
<gene>
    <name evidence="3" type="ORF">GCM10022236_12740</name>
</gene>
<dbReference type="InterPro" id="IPR011051">
    <property type="entry name" value="RmlC_Cupin_sf"/>
</dbReference>
<dbReference type="Pfam" id="PF06865">
    <property type="entry name" value="Ppnp"/>
    <property type="match status" value="1"/>
</dbReference>
<dbReference type="InterPro" id="IPR014710">
    <property type="entry name" value="RmlC-like_jellyroll"/>
</dbReference>
<dbReference type="SUPFAM" id="SSF51182">
    <property type="entry name" value="RmlC-like cupins"/>
    <property type="match status" value="1"/>
</dbReference>
<name>A0ABP6ZQX6_9ACTN</name>
<dbReference type="PANTHER" id="PTHR36540:SF1">
    <property type="entry name" value="PYRIMIDINE_PURINE NUCLEOSIDE PHOSPHORYLASE"/>
    <property type="match status" value="1"/>
</dbReference>
<keyword evidence="4" id="KW-1185">Reference proteome</keyword>
<evidence type="ECO:0000313" key="4">
    <source>
        <dbReference type="Proteomes" id="UP001501490"/>
    </source>
</evidence>
<evidence type="ECO:0000313" key="3">
    <source>
        <dbReference type="EMBL" id="GAA3612432.1"/>
    </source>
</evidence>
<dbReference type="Proteomes" id="UP001501490">
    <property type="component" value="Unassembled WGS sequence"/>
</dbReference>
<sequence>MIGQNEYFDGQVRSLEFTNDQGNFTVGVMEPGEWTFEAPVKEWMHLVRGSWDVQQPAGQGEWKTYSQGEQFEVPEGSDFTVRIKDTVAYLCPYTGEFLGHLNA</sequence>
<accession>A0ABP6ZQX6</accession>
<dbReference type="InterPro" id="IPR009664">
    <property type="entry name" value="Ppnp"/>
</dbReference>
<dbReference type="Gene3D" id="2.60.120.10">
    <property type="entry name" value="Jelly Rolls"/>
    <property type="match status" value="1"/>
</dbReference>
<protein>
    <submittedName>
        <fullName evidence="3">Pyrimidine/purine nucleoside phosphorylase</fullName>
    </submittedName>
</protein>
<dbReference type="PANTHER" id="PTHR36540">
    <property type="entry name" value="PYRIMIDINE/PURINE NUCLEOSIDE PHOSPHORYLASE"/>
    <property type="match status" value="1"/>
</dbReference>
<proteinExistence type="predicted"/>
<reference evidence="4" key="1">
    <citation type="journal article" date="2019" name="Int. J. Syst. Evol. Microbiol.">
        <title>The Global Catalogue of Microorganisms (GCM) 10K type strain sequencing project: providing services to taxonomists for standard genome sequencing and annotation.</title>
        <authorList>
            <consortium name="The Broad Institute Genomics Platform"/>
            <consortium name="The Broad Institute Genome Sequencing Center for Infectious Disease"/>
            <person name="Wu L."/>
            <person name="Ma J."/>
        </authorList>
    </citation>
    <scope>NUCLEOTIDE SEQUENCE [LARGE SCALE GENOMIC DNA]</scope>
    <source>
        <strain evidence="4">JCM 16929</strain>
    </source>
</reference>
<dbReference type="EMBL" id="BAABAB010000009">
    <property type="protein sequence ID" value="GAA3612432.1"/>
    <property type="molecule type" value="Genomic_DNA"/>
</dbReference>
<organism evidence="3 4">
    <name type="scientific">Microlunatus ginsengisoli</name>
    <dbReference type="NCBI Taxonomy" id="363863"/>
    <lineage>
        <taxon>Bacteria</taxon>
        <taxon>Bacillati</taxon>
        <taxon>Actinomycetota</taxon>
        <taxon>Actinomycetes</taxon>
        <taxon>Propionibacteriales</taxon>
        <taxon>Propionibacteriaceae</taxon>
        <taxon>Microlunatus</taxon>
    </lineage>
</organism>
<dbReference type="RefSeq" id="WP_344802537.1">
    <property type="nucleotide sequence ID" value="NZ_BAABAB010000009.1"/>
</dbReference>
<comment type="caution">
    <text evidence="3">The sequence shown here is derived from an EMBL/GenBank/DDBJ whole genome shotgun (WGS) entry which is preliminary data.</text>
</comment>